<dbReference type="InterPro" id="IPR002797">
    <property type="entry name" value="Polysacc_synth"/>
</dbReference>
<organism evidence="7 8">
    <name type="scientific">Candidatus Nomurabacteria bacterium RIFCSPHIGHO2_01_FULL_40_24b</name>
    <dbReference type="NCBI Taxonomy" id="1801739"/>
    <lineage>
        <taxon>Bacteria</taxon>
        <taxon>Candidatus Nomuraibacteriota</taxon>
    </lineage>
</organism>
<comment type="caution">
    <text evidence="7">The sequence shown here is derived from an EMBL/GenBank/DDBJ whole genome shotgun (WGS) entry which is preliminary data.</text>
</comment>
<accession>A0A1F6V862</accession>
<dbReference type="PANTHER" id="PTHR30250">
    <property type="entry name" value="PST FAMILY PREDICTED COLANIC ACID TRANSPORTER"/>
    <property type="match status" value="1"/>
</dbReference>
<dbReference type="Proteomes" id="UP000177370">
    <property type="component" value="Unassembled WGS sequence"/>
</dbReference>
<feature type="transmembrane region" description="Helical" evidence="6">
    <location>
        <begin position="125"/>
        <end position="146"/>
    </location>
</feature>
<evidence type="ECO:0000313" key="8">
    <source>
        <dbReference type="Proteomes" id="UP000177370"/>
    </source>
</evidence>
<keyword evidence="4 6" id="KW-1133">Transmembrane helix</keyword>
<dbReference type="PANTHER" id="PTHR30250:SF11">
    <property type="entry name" value="O-ANTIGEN TRANSPORTER-RELATED"/>
    <property type="match status" value="1"/>
</dbReference>
<feature type="transmembrane region" description="Helical" evidence="6">
    <location>
        <begin position="90"/>
        <end position="113"/>
    </location>
</feature>
<feature type="transmembrane region" description="Helical" evidence="6">
    <location>
        <begin position="341"/>
        <end position="362"/>
    </location>
</feature>
<dbReference type="GO" id="GO:0005886">
    <property type="term" value="C:plasma membrane"/>
    <property type="evidence" value="ECO:0007669"/>
    <property type="project" value="UniProtKB-SubCell"/>
</dbReference>
<evidence type="ECO:0000256" key="4">
    <source>
        <dbReference type="ARBA" id="ARBA00022989"/>
    </source>
</evidence>
<evidence type="ECO:0000256" key="6">
    <source>
        <dbReference type="SAM" id="Phobius"/>
    </source>
</evidence>
<keyword evidence="5 6" id="KW-0472">Membrane</keyword>
<evidence type="ECO:0000256" key="5">
    <source>
        <dbReference type="ARBA" id="ARBA00023136"/>
    </source>
</evidence>
<protein>
    <submittedName>
        <fullName evidence="7">Uncharacterized protein</fullName>
    </submittedName>
</protein>
<feature type="transmembrane region" description="Helical" evidence="6">
    <location>
        <begin position="451"/>
        <end position="469"/>
    </location>
</feature>
<evidence type="ECO:0000256" key="2">
    <source>
        <dbReference type="ARBA" id="ARBA00022475"/>
    </source>
</evidence>
<keyword evidence="3 6" id="KW-0812">Transmembrane</keyword>
<dbReference type="InterPro" id="IPR050833">
    <property type="entry name" value="Poly_Biosynth_Transport"/>
</dbReference>
<feature type="transmembrane region" description="Helical" evidence="6">
    <location>
        <begin position="305"/>
        <end position="329"/>
    </location>
</feature>
<feature type="transmembrane region" description="Helical" evidence="6">
    <location>
        <begin position="265"/>
        <end position="284"/>
    </location>
</feature>
<evidence type="ECO:0000256" key="3">
    <source>
        <dbReference type="ARBA" id="ARBA00022692"/>
    </source>
</evidence>
<feature type="transmembrane region" description="Helical" evidence="6">
    <location>
        <begin position="424"/>
        <end position="445"/>
    </location>
</feature>
<evidence type="ECO:0000256" key="1">
    <source>
        <dbReference type="ARBA" id="ARBA00004651"/>
    </source>
</evidence>
<feature type="transmembrane region" description="Helical" evidence="6">
    <location>
        <begin position="229"/>
        <end position="250"/>
    </location>
</feature>
<feature type="transmembrane region" description="Helical" evidence="6">
    <location>
        <begin position="369"/>
        <end position="387"/>
    </location>
</feature>
<dbReference type="Pfam" id="PF01943">
    <property type="entry name" value="Polysacc_synt"/>
    <property type="match status" value="1"/>
</dbReference>
<dbReference type="AlphaFoldDB" id="A0A1F6V862"/>
<reference evidence="7 8" key="1">
    <citation type="journal article" date="2016" name="Nat. Commun.">
        <title>Thousands of microbial genomes shed light on interconnected biogeochemical processes in an aquifer system.</title>
        <authorList>
            <person name="Anantharaman K."/>
            <person name="Brown C.T."/>
            <person name="Hug L.A."/>
            <person name="Sharon I."/>
            <person name="Castelle C.J."/>
            <person name="Probst A.J."/>
            <person name="Thomas B.C."/>
            <person name="Singh A."/>
            <person name="Wilkins M.J."/>
            <person name="Karaoz U."/>
            <person name="Brodie E.L."/>
            <person name="Williams K.H."/>
            <person name="Hubbard S.S."/>
            <person name="Banfield J.F."/>
        </authorList>
    </citation>
    <scope>NUCLEOTIDE SEQUENCE [LARGE SCALE GENOMIC DNA]</scope>
</reference>
<keyword evidence="2" id="KW-1003">Cell membrane</keyword>
<feature type="transmembrane region" description="Helical" evidence="6">
    <location>
        <begin position="393"/>
        <end position="412"/>
    </location>
</feature>
<gene>
    <name evidence="7" type="ORF">A2647_00435</name>
</gene>
<dbReference type="CDD" id="cd13128">
    <property type="entry name" value="MATE_Wzx_like"/>
    <property type="match status" value="1"/>
</dbReference>
<feature type="transmembrane region" description="Helical" evidence="6">
    <location>
        <begin position="183"/>
        <end position="203"/>
    </location>
</feature>
<dbReference type="EMBL" id="MFTP01000012">
    <property type="protein sequence ID" value="OGI65833.1"/>
    <property type="molecule type" value="Genomic_DNA"/>
</dbReference>
<feature type="transmembrane region" description="Helical" evidence="6">
    <location>
        <begin position="21"/>
        <end position="42"/>
    </location>
</feature>
<comment type="subcellular location">
    <subcellularLocation>
        <location evidence="1">Cell membrane</location>
        <topology evidence="1">Multi-pass membrane protein</topology>
    </subcellularLocation>
</comment>
<sequence>MERIRKFLFLNTSPKQTIIKNTFWLFAGEALGRLLKMGLIIYVARKLGADGWGIFAYALSIASLLMIFSDIGIGSLITRDATQQKNDYRSFISAALLLKSILLVISVILVIFVSPYISNIEEAKILFPIIGLIFLFDSIRDIGFAANRILEKMEREMVIKVIMNFAILVLGIVLIKINPLPVSVAIAYAVGSGISVILITLIIKNNILEFITKTNIETVKSIFKTAMPLAIVTLIGSIMGNTDIYMLGIWKTPEDIGLYSAAQRFHQFILIIPSMIATATLPLMSRLANKDNLKFKEVLEKTLSVFMIIGIPTAFGGLILADQIIPFLFGLEYIPAIPVLRILMIMLLASFPLFLLVNAIFVYNEQKKLVLANVFGVLMNISLNFLLIPKFGITGAAFATLISSIIVTYVIWGKMKKINYFEILPNLKEVVLPAFIMSLVIIMIKKFGIDVISNIVISSVVYFSIVLMTKKTILKELQEIFGK</sequence>
<name>A0A1F6V862_9BACT</name>
<feature type="transmembrane region" description="Helical" evidence="6">
    <location>
        <begin position="158"/>
        <end position="177"/>
    </location>
</feature>
<evidence type="ECO:0000313" key="7">
    <source>
        <dbReference type="EMBL" id="OGI65833.1"/>
    </source>
</evidence>
<feature type="transmembrane region" description="Helical" evidence="6">
    <location>
        <begin position="54"/>
        <end position="78"/>
    </location>
</feature>
<proteinExistence type="predicted"/>